<evidence type="ECO:0000313" key="4">
    <source>
        <dbReference type="EMBL" id="CEL69314.1"/>
    </source>
</evidence>
<proteinExistence type="predicted"/>
<gene>
    <name evidence="4" type="ORF">BN1204_050280</name>
    <name evidence="3" type="ORF">NCLIV_050280</name>
</gene>
<dbReference type="EMBL" id="LN714485">
    <property type="protein sequence ID" value="CEL69314.1"/>
    <property type="molecule type" value="Genomic_DNA"/>
</dbReference>
<feature type="domain" description="SRS" evidence="2">
    <location>
        <begin position="233"/>
        <end position="339"/>
    </location>
</feature>
<feature type="domain" description="SRS" evidence="2">
    <location>
        <begin position="25"/>
        <end position="134"/>
    </location>
</feature>
<sequence length="389" mass="41821">MIFLCSFRVQLSVAEKNECTLQKSVLQLDAKGNSPVTFSCASGVGHLYPPPPGNSGAKKVCETSDCTNAVEATLTGVEWQPSASGGSITATSVPQASTIYVKCTSTQQETVTHDVRGPVPKDPEEKNCTVQISIWGPPKEELTDYPEPSKFPSNSLRPKVFTIHLNCSSRNSWFQFFVCGFVLHRPMTNMFSFRDREWSPIERGCDFAIELPYTVLVFAVFLLVVFCPGTCKDGDTLNLQITSANQSVTFACGANQNLTPQLFDKVCETDTCDSQALLAHTLSGASMVQHASQKGKTDTSAYTLTVPNLPDQAKTLYYKCAGTTNQGGKVTECKIAIAVAQAEAGDGSSGPSSETTTIPPEASGSSAGKWSMTRIASLFSLPLLLTNMM</sequence>
<feature type="region of interest" description="Disordered" evidence="1">
    <location>
        <begin position="344"/>
        <end position="367"/>
    </location>
</feature>
<protein>
    <recommendedName>
        <fullName evidence="2">SRS domain-containing protein</fullName>
    </recommendedName>
</protein>
<reference evidence="4" key="4">
    <citation type="journal article" date="2015" name="PLoS ONE">
        <title>Comprehensive Evaluation of Toxoplasma gondii VEG and Neospora caninum LIV Genomes with Tachyzoite Stage Transcriptome and Proteome Defines Novel Transcript Features.</title>
        <authorList>
            <person name="Ramaprasad A."/>
            <person name="Mourier T."/>
            <person name="Naeem R."/>
            <person name="Malas T.B."/>
            <person name="Moussa E."/>
            <person name="Panigrahi A."/>
            <person name="Vermont S.J."/>
            <person name="Otto T.D."/>
            <person name="Wastling J."/>
            <person name="Pain A."/>
        </authorList>
    </citation>
    <scope>NUCLEOTIDE SEQUENCE</scope>
    <source>
        <strain evidence="4">Liverpool</strain>
    </source>
</reference>
<dbReference type="InterPro" id="IPR036755">
    <property type="entry name" value="SRS_dom_sf"/>
</dbReference>
<dbReference type="GeneID" id="13442531"/>
<evidence type="ECO:0000313" key="3">
    <source>
        <dbReference type="EMBL" id="CBZ54600.1"/>
    </source>
</evidence>
<dbReference type="VEuPathDB" id="ToxoDB:NCLIV_050280"/>
<dbReference type="SUPFAM" id="SSF74877">
    <property type="entry name" value="Major surface antigen p30, SAG1"/>
    <property type="match status" value="1"/>
</dbReference>
<dbReference type="RefSeq" id="XP_003884630.1">
    <property type="nucleotide sequence ID" value="XM_003884581.1"/>
</dbReference>
<reference evidence="3" key="1">
    <citation type="submission" date="2011-02" db="EMBL/GenBank/DDBJ databases">
        <authorList>
            <person name="Aslett M."/>
        </authorList>
    </citation>
    <scope>NUCLEOTIDE SEQUENCE</scope>
    <source>
        <strain evidence="3">Liverpool</strain>
    </source>
</reference>
<dbReference type="InterPro" id="IPR007226">
    <property type="entry name" value="SRS_dom"/>
</dbReference>
<accession>F0VKJ9</accession>
<name>F0VKJ9_NEOCL</name>
<dbReference type="eggNOG" id="ENOG502TMFF">
    <property type="taxonomic scope" value="Eukaryota"/>
</dbReference>
<dbReference type="Proteomes" id="UP000007494">
    <property type="component" value="Chromosome X"/>
</dbReference>
<evidence type="ECO:0000259" key="2">
    <source>
        <dbReference type="Pfam" id="PF04092"/>
    </source>
</evidence>
<dbReference type="Gene3D" id="2.60.40.1320">
    <property type="entry name" value="SRS domain"/>
    <property type="match status" value="2"/>
</dbReference>
<dbReference type="Pfam" id="PF04092">
    <property type="entry name" value="SAG"/>
    <property type="match status" value="2"/>
</dbReference>
<dbReference type="GO" id="GO:0016020">
    <property type="term" value="C:membrane"/>
    <property type="evidence" value="ECO:0007669"/>
    <property type="project" value="InterPro"/>
</dbReference>
<feature type="compositionally biased region" description="Polar residues" evidence="1">
    <location>
        <begin position="349"/>
        <end position="367"/>
    </location>
</feature>
<reference evidence="3" key="2">
    <citation type="submission" date="2011-03" db="EMBL/GenBank/DDBJ databases">
        <title>Comparative genomics and transcriptomics of Neospora caninum and Toxoplasma gondii.</title>
        <authorList>
            <person name="Reid A.J."/>
            <person name="Sohal A."/>
            <person name="Harris D."/>
            <person name="Quail M."/>
            <person name="Sanders M."/>
            <person name="Berriman M."/>
            <person name="Wastling J.M."/>
            <person name="Pain A."/>
        </authorList>
    </citation>
    <scope>NUCLEOTIDE SEQUENCE</scope>
    <source>
        <strain evidence="3">Liverpool</strain>
    </source>
</reference>
<keyword evidence="5" id="KW-1185">Reference proteome</keyword>
<dbReference type="InParanoid" id="F0VKJ9"/>
<evidence type="ECO:0000256" key="1">
    <source>
        <dbReference type="SAM" id="MobiDB-lite"/>
    </source>
</evidence>
<dbReference type="EMBL" id="FR823391">
    <property type="protein sequence ID" value="CBZ54600.1"/>
    <property type="molecule type" value="Genomic_DNA"/>
</dbReference>
<dbReference type="AlphaFoldDB" id="F0VKJ9"/>
<reference evidence="5" key="3">
    <citation type="journal article" date="2012" name="PLoS Pathog.">
        <title>Comparative genomics of the apicomplexan parasites Toxoplasma gondii and Neospora caninum: Coccidia differing in host range and transmission strategy.</title>
        <authorList>
            <person name="Reid A.J."/>
            <person name="Vermont S.J."/>
            <person name="Cotton J.A."/>
            <person name="Harris D."/>
            <person name="Hill-Cawthorne G.A."/>
            <person name="Konen-Waisman S."/>
            <person name="Latham S.M."/>
            <person name="Mourier T."/>
            <person name="Norton R."/>
            <person name="Quail M.A."/>
            <person name="Sanders M."/>
            <person name="Shanmugam D."/>
            <person name="Sohal A."/>
            <person name="Wasmuth J.D."/>
            <person name="Brunk B."/>
            <person name="Grigg M.E."/>
            <person name="Howard J.C."/>
            <person name="Parkinson J."/>
            <person name="Roos D.S."/>
            <person name="Trees A.J."/>
            <person name="Berriman M."/>
            <person name="Pain A."/>
            <person name="Wastling J.M."/>
        </authorList>
    </citation>
    <scope>NUCLEOTIDE SEQUENCE [LARGE SCALE GENOMIC DNA]</scope>
    <source>
        <strain evidence="5">Liverpool</strain>
    </source>
</reference>
<organism evidence="3 5">
    <name type="scientific">Neospora caninum (strain Liverpool)</name>
    <dbReference type="NCBI Taxonomy" id="572307"/>
    <lineage>
        <taxon>Eukaryota</taxon>
        <taxon>Sar</taxon>
        <taxon>Alveolata</taxon>
        <taxon>Apicomplexa</taxon>
        <taxon>Conoidasida</taxon>
        <taxon>Coccidia</taxon>
        <taxon>Eucoccidiorida</taxon>
        <taxon>Eimeriorina</taxon>
        <taxon>Sarcocystidae</taxon>
        <taxon>Neospora</taxon>
    </lineage>
</organism>
<evidence type="ECO:0000313" key="5">
    <source>
        <dbReference type="Proteomes" id="UP000007494"/>
    </source>
</evidence>